<feature type="compositionally biased region" description="Basic and acidic residues" evidence="1">
    <location>
        <begin position="135"/>
        <end position="144"/>
    </location>
</feature>
<organism evidence="2 3">
    <name type="scientific">Pleurodeles waltl</name>
    <name type="common">Iberian ribbed newt</name>
    <dbReference type="NCBI Taxonomy" id="8319"/>
    <lineage>
        <taxon>Eukaryota</taxon>
        <taxon>Metazoa</taxon>
        <taxon>Chordata</taxon>
        <taxon>Craniata</taxon>
        <taxon>Vertebrata</taxon>
        <taxon>Euteleostomi</taxon>
        <taxon>Amphibia</taxon>
        <taxon>Batrachia</taxon>
        <taxon>Caudata</taxon>
        <taxon>Salamandroidea</taxon>
        <taxon>Salamandridae</taxon>
        <taxon>Pleurodelinae</taxon>
        <taxon>Pleurodeles</taxon>
    </lineage>
</organism>
<keyword evidence="3" id="KW-1185">Reference proteome</keyword>
<feature type="compositionally biased region" description="Basic and acidic residues" evidence="1">
    <location>
        <begin position="90"/>
        <end position="102"/>
    </location>
</feature>
<gene>
    <name evidence="2" type="ORF">NDU88_001113</name>
</gene>
<evidence type="ECO:0000313" key="2">
    <source>
        <dbReference type="EMBL" id="KAJ1175828.1"/>
    </source>
</evidence>
<sequence length="144" mass="15353">MVSLHNTPLGCYINTVNYLCDALDAELWGRGLPVPESPESSAKLEAGSLHNTLVGRQLEFPSTSRAKSGTESRFSNPCDNHDGIGNPSGRIHDSLSGHHDNEDAISFTGNPDIRVPEGLKSEDGLRAGGALEGEDVGRDASKER</sequence>
<feature type="compositionally biased region" description="Basic and acidic residues" evidence="1">
    <location>
        <begin position="114"/>
        <end position="125"/>
    </location>
</feature>
<dbReference type="Proteomes" id="UP001066276">
    <property type="component" value="Chromosome 3_2"/>
</dbReference>
<reference evidence="2" key="1">
    <citation type="journal article" date="2022" name="bioRxiv">
        <title>Sequencing and chromosome-scale assembly of the giantPleurodeles waltlgenome.</title>
        <authorList>
            <person name="Brown T."/>
            <person name="Elewa A."/>
            <person name="Iarovenko S."/>
            <person name="Subramanian E."/>
            <person name="Araus A.J."/>
            <person name="Petzold A."/>
            <person name="Susuki M."/>
            <person name="Suzuki K.-i.T."/>
            <person name="Hayashi T."/>
            <person name="Toyoda A."/>
            <person name="Oliveira C."/>
            <person name="Osipova E."/>
            <person name="Leigh N.D."/>
            <person name="Simon A."/>
            <person name="Yun M.H."/>
        </authorList>
    </citation>
    <scope>NUCLEOTIDE SEQUENCE</scope>
    <source>
        <strain evidence="2">20211129_DDA</strain>
        <tissue evidence="2">Liver</tissue>
    </source>
</reference>
<proteinExistence type="predicted"/>
<feature type="region of interest" description="Disordered" evidence="1">
    <location>
        <begin position="59"/>
        <end position="144"/>
    </location>
</feature>
<name>A0AAV7THD4_PLEWA</name>
<accession>A0AAV7THD4</accession>
<dbReference type="EMBL" id="JANPWB010000006">
    <property type="protein sequence ID" value="KAJ1175828.1"/>
    <property type="molecule type" value="Genomic_DNA"/>
</dbReference>
<evidence type="ECO:0000256" key="1">
    <source>
        <dbReference type="SAM" id="MobiDB-lite"/>
    </source>
</evidence>
<comment type="caution">
    <text evidence="2">The sequence shown here is derived from an EMBL/GenBank/DDBJ whole genome shotgun (WGS) entry which is preliminary data.</text>
</comment>
<protein>
    <submittedName>
        <fullName evidence="2">Uncharacterized protein</fullName>
    </submittedName>
</protein>
<dbReference type="AlphaFoldDB" id="A0AAV7THD4"/>
<feature type="compositionally biased region" description="Polar residues" evidence="1">
    <location>
        <begin position="60"/>
        <end position="78"/>
    </location>
</feature>
<evidence type="ECO:0000313" key="3">
    <source>
        <dbReference type="Proteomes" id="UP001066276"/>
    </source>
</evidence>